<name>A0AA40A3M8_9PEZI</name>
<dbReference type="EMBL" id="JAUKUA010000006">
    <property type="protein sequence ID" value="KAK0708657.1"/>
    <property type="molecule type" value="Genomic_DNA"/>
</dbReference>
<proteinExistence type="predicted"/>
<dbReference type="Gene3D" id="1.10.287.1490">
    <property type="match status" value="1"/>
</dbReference>
<organism evidence="3 4">
    <name type="scientific">Lasiosphaeris hirsuta</name>
    <dbReference type="NCBI Taxonomy" id="260670"/>
    <lineage>
        <taxon>Eukaryota</taxon>
        <taxon>Fungi</taxon>
        <taxon>Dikarya</taxon>
        <taxon>Ascomycota</taxon>
        <taxon>Pezizomycotina</taxon>
        <taxon>Sordariomycetes</taxon>
        <taxon>Sordariomycetidae</taxon>
        <taxon>Sordariales</taxon>
        <taxon>Lasiosphaeriaceae</taxon>
        <taxon>Lasiosphaeris</taxon>
    </lineage>
</organism>
<accession>A0AA40A3M8</accession>
<feature type="region of interest" description="Disordered" evidence="2">
    <location>
        <begin position="702"/>
        <end position="726"/>
    </location>
</feature>
<feature type="region of interest" description="Disordered" evidence="2">
    <location>
        <begin position="1"/>
        <end position="24"/>
    </location>
</feature>
<evidence type="ECO:0000313" key="3">
    <source>
        <dbReference type="EMBL" id="KAK0708657.1"/>
    </source>
</evidence>
<feature type="compositionally biased region" description="Low complexity" evidence="2">
    <location>
        <begin position="469"/>
        <end position="494"/>
    </location>
</feature>
<dbReference type="AlphaFoldDB" id="A0AA40A3M8"/>
<dbReference type="SUPFAM" id="SSF57997">
    <property type="entry name" value="Tropomyosin"/>
    <property type="match status" value="1"/>
</dbReference>
<protein>
    <submittedName>
        <fullName evidence="3">Uncharacterized protein</fullName>
    </submittedName>
</protein>
<feature type="coiled-coil region" evidence="1">
    <location>
        <begin position="136"/>
        <end position="289"/>
    </location>
</feature>
<evidence type="ECO:0000313" key="4">
    <source>
        <dbReference type="Proteomes" id="UP001172102"/>
    </source>
</evidence>
<keyword evidence="4" id="KW-1185">Reference proteome</keyword>
<dbReference type="Proteomes" id="UP001172102">
    <property type="component" value="Unassembled WGS sequence"/>
</dbReference>
<feature type="region of interest" description="Disordered" evidence="2">
    <location>
        <begin position="421"/>
        <end position="549"/>
    </location>
</feature>
<feature type="compositionally biased region" description="Polar residues" evidence="2">
    <location>
        <begin position="422"/>
        <end position="433"/>
    </location>
</feature>
<reference evidence="3" key="1">
    <citation type="submission" date="2023-06" db="EMBL/GenBank/DDBJ databases">
        <title>Genome-scale phylogeny and comparative genomics of the fungal order Sordariales.</title>
        <authorList>
            <consortium name="Lawrence Berkeley National Laboratory"/>
            <person name="Hensen N."/>
            <person name="Bonometti L."/>
            <person name="Westerberg I."/>
            <person name="Brannstrom I.O."/>
            <person name="Guillou S."/>
            <person name="Cros-Aarteil S."/>
            <person name="Calhoun S."/>
            <person name="Haridas S."/>
            <person name="Kuo A."/>
            <person name="Mondo S."/>
            <person name="Pangilinan J."/>
            <person name="Riley R."/>
            <person name="Labutti K."/>
            <person name="Andreopoulos B."/>
            <person name="Lipzen A."/>
            <person name="Chen C."/>
            <person name="Yanf M."/>
            <person name="Daum C."/>
            <person name="Ng V."/>
            <person name="Clum A."/>
            <person name="Steindorff A."/>
            <person name="Ohm R."/>
            <person name="Martin F."/>
            <person name="Silar P."/>
            <person name="Natvig D."/>
            <person name="Lalanne C."/>
            <person name="Gautier V."/>
            <person name="Ament-Velasquez S.L."/>
            <person name="Kruys A."/>
            <person name="Hutchinson M.I."/>
            <person name="Powell A.J."/>
            <person name="Barry K."/>
            <person name="Miller A.N."/>
            <person name="Grigoriev I.V."/>
            <person name="Debuchy R."/>
            <person name="Gladieux P."/>
            <person name="Thoren M.H."/>
            <person name="Johannesson H."/>
        </authorList>
    </citation>
    <scope>NUCLEOTIDE SEQUENCE</scope>
    <source>
        <strain evidence="3">SMH4607-1</strain>
    </source>
</reference>
<keyword evidence="1" id="KW-0175">Coiled coil</keyword>
<comment type="caution">
    <text evidence="3">The sequence shown here is derived from an EMBL/GenBank/DDBJ whole genome shotgun (WGS) entry which is preliminary data.</text>
</comment>
<feature type="compositionally biased region" description="Low complexity" evidence="2">
    <location>
        <begin position="715"/>
        <end position="724"/>
    </location>
</feature>
<gene>
    <name evidence="3" type="ORF">B0H67DRAFT_603517</name>
</gene>
<feature type="compositionally biased region" description="Polar residues" evidence="2">
    <location>
        <begin position="530"/>
        <end position="540"/>
    </location>
</feature>
<evidence type="ECO:0000256" key="1">
    <source>
        <dbReference type="SAM" id="Coils"/>
    </source>
</evidence>
<sequence>MANPPRARPEAEPPQDAMEGVGARSQLSQLSQPAELQCCCGRDECVFLRHNCSVLLSVERDVHTAAKMGQVRCYAITNILESILDLSTLLLAQHPTIFSMASIRDVWRSRQPNPQECVPSLTFALQTLLARHEAYMASAERDRVELTSRIDLLEHENGEHETKNQLAEDENKTLRGELEQLNDTVKDADTKIDLLEATLRDSQKEVRRLEGAAERAASLERQIAMLEEEQAMLQNTVVQTQEEARTAMFRWRQAERGLNDLQDQLERMEKEAREERERHVEVIGRMERQRVMEKELNTAAGRLKGAAAARSLTDSKGGNVVSHFVRDLLQDNATLQLGMAELREMLVNSNDEIQTLREQLLYHQPMVNRESGSTSTLRAELEHKEPPPPQMSQELHIHHHYHVTHRPEPKKPKRRRRELTAGTFTPPQYSAPTSPMPHGMQQWQQRGVFSHGHKDSASTISMPSNGRWSMMSDNPSDFSPSSVPSSPQSNPRNSLFDRGIMDMSFPDSPTTSLDPTSPAWRTSHRKRASEVSTRSISGTLFPNHMSPPQPHPLTTNFVFEGDIVSEGPSAPYTTDDVPDLTKAAAPLENTTVDTVSNDDDVGVNEMDRFDPHVEQLPRLRRVVSHESIMSCSNGMDIHTLGVRPSQLTLRPLGLTAAGTNLSAVTARPTIARGDTEGKRGSVLLRDNLAMVGLGLSVPKTRNREGGRVVSGPALNRSRNPSVSRRPVDTLSRLVSSWWGGGTSAHPSPTSSPIASPIMAATTEIHVTAVSSLSSPALSLVGKSPQGSLSSTGTFRAPGINQPGGIPGFNEYFAAHQRRGPPSKVSVDDLGQIQEAMREVLEET</sequence>
<feature type="compositionally biased region" description="Polar residues" evidence="2">
    <location>
        <begin position="457"/>
        <end position="467"/>
    </location>
</feature>
<evidence type="ECO:0000256" key="2">
    <source>
        <dbReference type="SAM" id="MobiDB-lite"/>
    </source>
</evidence>